<reference evidence="1" key="1">
    <citation type="submission" date="2017-02" db="UniProtKB">
        <authorList>
            <consortium name="WormBaseParasite"/>
        </authorList>
    </citation>
    <scope>IDENTIFICATION</scope>
</reference>
<organism evidence="1">
    <name type="scientific">Haemonchus placei</name>
    <name type="common">Barber's pole worm</name>
    <dbReference type="NCBI Taxonomy" id="6290"/>
    <lineage>
        <taxon>Eukaryota</taxon>
        <taxon>Metazoa</taxon>
        <taxon>Ecdysozoa</taxon>
        <taxon>Nematoda</taxon>
        <taxon>Chromadorea</taxon>
        <taxon>Rhabditida</taxon>
        <taxon>Rhabditina</taxon>
        <taxon>Rhabditomorpha</taxon>
        <taxon>Strongyloidea</taxon>
        <taxon>Trichostrongylidae</taxon>
        <taxon>Haemonchus</taxon>
    </lineage>
</organism>
<name>A0A0N4WKN6_HAEPC</name>
<proteinExistence type="predicted"/>
<accession>A0A0N4WKN6</accession>
<sequence>LQERSVGGYLQLSFHQPTVGGIQVVHENSAQSHGAHLERIPVSRAERNQEKLLVHGHPRIHSVTKKSQEYRLSLALLFVEVLQEKAEDSNRRGGATRRYDISEVSYGCVTVCDAEPRLGRMGIYHRWQKRQ</sequence>
<evidence type="ECO:0000313" key="1">
    <source>
        <dbReference type="WBParaSite" id="HPLM_0001165301-mRNA-1"/>
    </source>
</evidence>
<dbReference type="WBParaSite" id="HPLM_0001165301-mRNA-1">
    <property type="protein sequence ID" value="HPLM_0001165301-mRNA-1"/>
    <property type="gene ID" value="HPLM_0001165301"/>
</dbReference>
<protein>
    <submittedName>
        <fullName evidence="1">Fe2OG dioxygenase domain-containing protein</fullName>
    </submittedName>
</protein>
<dbReference type="AlphaFoldDB" id="A0A0N4WKN6"/>